<organism evidence="2">
    <name type="scientific">Pithovirus LCPAC302</name>
    <dbReference type="NCBI Taxonomy" id="2506593"/>
    <lineage>
        <taxon>Viruses</taxon>
        <taxon>Pithoviruses</taxon>
    </lineage>
</organism>
<evidence type="ECO:0000256" key="1">
    <source>
        <dbReference type="SAM" id="MobiDB-lite"/>
    </source>
</evidence>
<feature type="region of interest" description="Disordered" evidence="1">
    <location>
        <begin position="433"/>
        <end position="458"/>
    </location>
</feature>
<sequence>MKMSLNQNNFYLFEQYNYDYKNYNWKKLYDYIETMLNIYLIYVSSLETGDVNIIDRVFTNFSKAVDNLDYTMEKYIKDRNAEKTSRIVLKDKFSEKDLRKDSTFIVDSYCFKKKKSSVWIYKKVIDEGRLWNAHKIERIGKIGILSEIHIPIDKKLLRLFDDIRSDMLDQIAGNTCEDFSEESEESEDDTDEYNITMPNPSNYEHGQHVNFIYELKQKLHNRRNSIDLGRLKHLENKEFTNFTNENFILSLNETKKSLTNITSPSSPKLGRIIDFTLYEEPLFEISSDLSESSEIINNMNDDMDEDDMDEDDMDEDDIEEDDINEDDINKDNMDIDESFEIVNNINDIDDNIYIDESSEIINNINDIDEDNMDMDESSEINYPIITPYIPEERYEGDEYVDKHILTIVDNIMNTINLNDRYIPEDTVSDEEYEVDSSDMESNIESDTEEYEVDSSDMESNIESDFEDIYEYFSEGSEPKRKFKYKTYYSV</sequence>
<reference evidence="2" key="1">
    <citation type="journal article" date="2019" name="MBio">
        <title>Virus Genomes from Deep Sea Sediments Expand the Ocean Megavirome and Support Independent Origins of Viral Gigantism.</title>
        <authorList>
            <person name="Backstrom D."/>
            <person name="Yutin N."/>
            <person name="Jorgensen S.L."/>
            <person name="Dharamshi J."/>
            <person name="Homa F."/>
            <person name="Zaremba-Niedwiedzka K."/>
            <person name="Spang A."/>
            <person name="Wolf Y.I."/>
            <person name="Koonin E.V."/>
            <person name="Ettema T.J."/>
        </authorList>
    </citation>
    <scope>NUCLEOTIDE SEQUENCE</scope>
</reference>
<protein>
    <submittedName>
        <fullName evidence="2">Uncharacterized protein</fullName>
    </submittedName>
</protein>
<proteinExistence type="predicted"/>
<evidence type="ECO:0000313" key="2">
    <source>
        <dbReference type="EMBL" id="QBK91424.1"/>
    </source>
</evidence>
<dbReference type="EMBL" id="MK500536">
    <property type="protein sequence ID" value="QBK91424.1"/>
    <property type="molecule type" value="Genomic_DNA"/>
</dbReference>
<gene>
    <name evidence="2" type="ORF">LCPAC302_00440</name>
</gene>
<accession>A0A481Z6B8</accession>
<name>A0A481Z6B8_9VIRU</name>